<evidence type="ECO:0000313" key="1">
    <source>
        <dbReference type="EMBL" id="MBC6680694.1"/>
    </source>
</evidence>
<reference evidence="1" key="1">
    <citation type="submission" date="2020-08" db="EMBL/GenBank/DDBJ databases">
        <title>Genome public.</title>
        <authorList>
            <person name="Liu C."/>
            <person name="Sun Q."/>
        </authorList>
    </citation>
    <scope>NUCLEOTIDE SEQUENCE</scope>
    <source>
        <strain evidence="1">BX12</strain>
    </source>
</reference>
<accession>A0A923NLF6</accession>
<dbReference type="AlphaFoldDB" id="A0A923NLF6"/>
<dbReference type="EMBL" id="JACRYT010000017">
    <property type="protein sequence ID" value="MBC6680694.1"/>
    <property type="molecule type" value="Genomic_DNA"/>
</dbReference>
<organism evidence="1 2">
    <name type="scientific">Zhenpiania hominis</name>
    <dbReference type="NCBI Taxonomy" id="2763644"/>
    <lineage>
        <taxon>Bacteria</taxon>
        <taxon>Bacillati</taxon>
        <taxon>Bacillota</taxon>
        <taxon>Clostridia</taxon>
        <taxon>Peptostreptococcales</taxon>
        <taxon>Anaerovoracaceae</taxon>
        <taxon>Zhenpiania</taxon>
    </lineage>
</organism>
<sequence>MNFDKLLEYLGITEPGEFEYFENMADLVEAEAEIPSEAVFPLFEGADKTVLEELFTNYFEEMLKAVPEDAVELYTLLDSVKLSFIGMLRNLEEERDLVLLADEFCRFRSWYSLDSEVWVQAFSSGSEEICMPLRDALTLSRMERLGGEKYEYIFDDIMGFEMDEYTMSFAELAGDTGSGQDRDIELETLSDVDFPGLEYTDQIFTPDKSGKLH</sequence>
<comment type="caution">
    <text evidence="1">The sequence shown here is derived from an EMBL/GenBank/DDBJ whole genome shotgun (WGS) entry which is preliminary data.</text>
</comment>
<proteinExistence type="predicted"/>
<protein>
    <submittedName>
        <fullName evidence="1">Uncharacterized protein</fullName>
    </submittedName>
</protein>
<gene>
    <name evidence="1" type="ORF">H9L42_12770</name>
</gene>
<dbReference type="Proteomes" id="UP000602647">
    <property type="component" value="Unassembled WGS sequence"/>
</dbReference>
<dbReference type="RefSeq" id="WP_187303792.1">
    <property type="nucleotide sequence ID" value="NZ_JACRYT010000017.1"/>
</dbReference>
<keyword evidence="2" id="KW-1185">Reference proteome</keyword>
<evidence type="ECO:0000313" key="2">
    <source>
        <dbReference type="Proteomes" id="UP000602647"/>
    </source>
</evidence>
<name>A0A923NLF6_9FIRM</name>